<keyword evidence="4 7" id="KW-0378">Hydrolase</keyword>
<dbReference type="PANTHER" id="PTHR43806:SF11">
    <property type="entry name" value="CEREVISIN-RELATED"/>
    <property type="match status" value="1"/>
</dbReference>
<dbReference type="InterPro" id="IPR050131">
    <property type="entry name" value="Peptidase_S8_subtilisin-like"/>
</dbReference>
<feature type="active site" description="Charge relay system" evidence="6 7">
    <location>
        <position position="217"/>
    </location>
</feature>
<dbReference type="CDD" id="cd07477">
    <property type="entry name" value="Peptidases_S8_Subtilisin_subset"/>
    <property type="match status" value="1"/>
</dbReference>
<comment type="similarity">
    <text evidence="1 7 8">Belongs to the peptidase S8 family.</text>
</comment>
<dbReference type="PATRIC" id="fig|1278073.3.peg.7981"/>
<evidence type="ECO:0000256" key="3">
    <source>
        <dbReference type="ARBA" id="ARBA00022723"/>
    </source>
</evidence>
<evidence type="ECO:0000259" key="9">
    <source>
        <dbReference type="Pfam" id="PF00082"/>
    </source>
</evidence>
<dbReference type="GO" id="GO:0006508">
    <property type="term" value="P:proteolysis"/>
    <property type="evidence" value="ECO:0007669"/>
    <property type="project" value="UniProtKB-KW"/>
</dbReference>
<dbReference type="EMBL" id="CP004025">
    <property type="protein sequence ID" value="AGC49118.1"/>
    <property type="molecule type" value="Genomic_DNA"/>
</dbReference>
<dbReference type="InterPro" id="IPR022398">
    <property type="entry name" value="Peptidase_S8_His-AS"/>
</dbReference>
<feature type="domain" description="Peptidase S8/S53" evidence="9">
    <location>
        <begin position="501"/>
        <end position="558"/>
    </location>
</feature>
<sequence length="574" mass="59518">MKRWGFIGLLGLAACMPDESSNRDAQQNVCPGITAGMLPGKPEATPSNHGRERVIVRYRRERGVTAARVNQLGGVVTAAFRGAPALAVSVTAEEKLALAQDPSVERIEPDPVLRAQGPATLPALSFLSSGVTRSNSISGEYTQELTKVQAAEVWDRDGDGRPDPGAVTGQGVKVCVIDSGLDIDHPELKDAVVAARDFMDGDNVPTDGIDGRWGTGHGTHVAGIIAARPGAGGRGAPVLGERGLVGVAPGVQLIIARVLDLEGSTHMSIVMQAVEYCQEQGAKVISLSIAGGMPTYTSAQVFQAVRESGILVVAAAGNEGFGEVSYPASDPSVLAVGALDAQNQRALFSSYGQALALMAPGVDVLSTFPRGLGSFALVDVDGTQPLARSLLYAPQGETWGTLVDCGSGGMKDSCGEGASCRGFIAYVHPSAFVSPERAVVNVMMQGARGVIFASELMSGDAEIISLPRRGHWVPAVTINQAASTLMQQQLGSTTRLGLHPVDYAYLSGTSMATPYVSGIAALLFSARPSATPAEVTAALLTSAQDLGARGVDLEYGHGLVQARRAMDALLNPTP</sequence>
<dbReference type="PROSITE" id="PS00137">
    <property type="entry name" value="SUBTILASE_HIS"/>
    <property type="match status" value="1"/>
</dbReference>
<dbReference type="PROSITE" id="PS51892">
    <property type="entry name" value="SUBTILASE"/>
    <property type="match status" value="1"/>
</dbReference>
<dbReference type="AlphaFoldDB" id="L7UM71"/>
<evidence type="ECO:0000256" key="8">
    <source>
        <dbReference type="RuleBase" id="RU003355"/>
    </source>
</evidence>
<dbReference type="PANTHER" id="PTHR43806">
    <property type="entry name" value="PEPTIDASE S8"/>
    <property type="match status" value="1"/>
</dbReference>
<feature type="active site" description="Charge relay system" evidence="6 7">
    <location>
        <position position="510"/>
    </location>
</feature>
<dbReference type="InterPro" id="IPR034202">
    <property type="entry name" value="Subtilisin_Carlsberg-like"/>
</dbReference>
<feature type="active site" description="Charge relay system" evidence="6 7">
    <location>
        <position position="178"/>
    </location>
</feature>
<evidence type="ECO:0000256" key="7">
    <source>
        <dbReference type="PROSITE-ProRule" id="PRU01240"/>
    </source>
</evidence>
<dbReference type="Proteomes" id="UP000011131">
    <property type="component" value="Chromosome"/>
</dbReference>
<dbReference type="InterPro" id="IPR023827">
    <property type="entry name" value="Peptidase_S8_Asp-AS"/>
</dbReference>
<feature type="domain" description="Peptidase S8/S53" evidence="9">
    <location>
        <begin position="169"/>
        <end position="363"/>
    </location>
</feature>
<dbReference type="HOGENOM" id="CLU_011263_15_3_7"/>
<dbReference type="Pfam" id="PF00082">
    <property type="entry name" value="Peptidase_S8"/>
    <property type="match status" value="2"/>
</dbReference>
<evidence type="ECO:0000313" key="11">
    <source>
        <dbReference type="Proteomes" id="UP000011131"/>
    </source>
</evidence>
<reference evidence="10 11" key="1">
    <citation type="journal article" date="2013" name="Genome Announc.">
        <title>Complete genome sequence of Myxococcus stipitatus strain DSM 14675, a fruiting myxobacterium.</title>
        <authorList>
            <person name="Huntley S."/>
            <person name="Kneip S."/>
            <person name="Treuner-Lange A."/>
            <person name="Sogaard-Andersen L."/>
        </authorList>
    </citation>
    <scope>NUCLEOTIDE SEQUENCE [LARGE SCALE GENOMIC DNA]</scope>
    <source>
        <strain evidence="11">DSM 14675 / JCM 12634 / Mx s8</strain>
    </source>
</reference>
<keyword evidence="5 7" id="KW-0720">Serine protease</keyword>
<evidence type="ECO:0000256" key="2">
    <source>
        <dbReference type="ARBA" id="ARBA00022670"/>
    </source>
</evidence>
<dbReference type="InterPro" id="IPR015500">
    <property type="entry name" value="Peptidase_S8_subtilisin-rel"/>
</dbReference>
<dbReference type="Gene3D" id="3.40.50.200">
    <property type="entry name" value="Peptidase S8/S53 domain"/>
    <property type="match status" value="2"/>
</dbReference>
<dbReference type="PROSITE" id="PS00136">
    <property type="entry name" value="SUBTILASE_ASP"/>
    <property type="match status" value="1"/>
</dbReference>
<evidence type="ECO:0000256" key="4">
    <source>
        <dbReference type="ARBA" id="ARBA00022801"/>
    </source>
</evidence>
<dbReference type="SUPFAM" id="SSF52743">
    <property type="entry name" value="Subtilisin-like"/>
    <property type="match status" value="1"/>
</dbReference>
<dbReference type="InterPro" id="IPR000209">
    <property type="entry name" value="Peptidase_S8/S53_dom"/>
</dbReference>
<keyword evidence="2 7" id="KW-0645">Protease</keyword>
<keyword evidence="3" id="KW-0479">Metal-binding</keyword>
<protein>
    <submittedName>
        <fullName evidence="10">S8A family peptidase</fullName>
    </submittedName>
</protein>
<dbReference type="Gene3D" id="3.30.70.80">
    <property type="entry name" value="Peptidase S8 propeptide/proteinase inhibitor I9"/>
    <property type="match status" value="1"/>
</dbReference>
<proteinExistence type="inferred from homology"/>
<dbReference type="PRINTS" id="PR00723">
    <property type="entry name" value="SUBTILISIN"/>
</dbReference>
<name>L7UM71_MYXSD</name>
<evidence type="ECO:0000313" key="10">
    <source>
        <dbReference type="EMBL" id="AGC49118.1"/>
    </source>
</evidence>
<organism evidence="10 11">
    <name type="scientific">Myxococcus stipitatus (strain DSM 14675 / JCM 12634 / Mx s8)</name>
    <dbReference type="NCBI Taxonomy" id="1278073"/>
    <lineage>
        <taxon>Bacteria</taxon>
        <taxon>Pseudomonadati</taxon>
        <taxon>Myxococcota</taxon>
        <taxon>Myxococcia</taxon>
        <taxon>Myxococcales</taxon>
        <taxon>Cystobacterineae</taxon>
        <taxon>Myxococcaceae</taxon>
        <taxon>Myxococcus</taxon>
    </lineage>
</organism>
<dbReference type="KEGG" id="msd:MYSTI_07846"/>
<keyword evidence="11" id="KW-1185">Reference proteome</keyword>
<evidence type="ECO:0000256" key="6">
    <source>
        <dbReference type="PIRSR" id="PIRSR615500-1"/>
    </source>
</evidence>
<dbReference type="InterPro" id="IPR037045">
    <property type="entry name" value="S8pro/Inhibitor_I9_sf"/>
</dbReference>
<dbReference type="InterPro" id="IPR023828">
    <property type="entry name" value="Peptidase_S8_Ser-AS"/>
</dbReference>
<gene>
    <name evidence="10" type="ordered locus">MYSTI_07846</name>
</gene>
<dbReference type="eggNOG" id="COG1404">
    <property type="taxonomic scope" value="Bacteria"/>
</dbReference>
<dbReference type="GO" id="GO:0046872">
    <property type="term" value="F:metal ion binding"/>
    <property type="evidence" value="ECO:0007669"/>
    <property type="project" value="UniProtKB-KW"/>
</dbReference>
<accession>L7UM71</accession>
<dbReference type="GO" id="GO:0004252">
    <property type="term" value="F:serine-type endopeptidase activity"/>
    <property type="evidence" value="ECO:0007669"/>
    <property type="project" value="UniProtKB-UniRule"/>
</dbReference>
<evidence type="ECO:0000256" key="5">
    <source>
        <dbReference type="ARBA" id="ARBA00022825"/>
    </source>
</evidence>
<dbReference type="RefSeq" id="WP_015353371.1">
    <property type="nucleotide sequence ID" value="NC_020126.1"/>
</dbReference>
<dbReference type="PROSITE" id="PS51257">
    <property type="entry name" value="PROKAR_LIPOPROTEIN"/>
    <property type="match status" value="1"/>
</dbReference>
<dbReference type="PROSITE" id="PS00138">
    <property type="entry name" value="SUBTILASE_SER"/>
    <property type="match status" value="1"/>
</dbReference>
<dbReference type="OrthoDB" id="9790784at2"/>
<dbReference type="InterPro" id="IPR036852">
    <property type="entry name" value="Peptidase_S8/S53_dom_sf"/>
</dbReference>
<evidence type="ECO:0000256" key="1">
    <source>
        <dbReference type="ARBA" id="ARBA00011073"/>
    </source>
</evidence>